<dbReference type="PANTHER" id="PTHR21237">
    <property type="entry name" value="GRPE PROTEIN"/>
    <property type="match status" value="1"/>
</dbReference>
<organism evidence="14 15">
    <name type="scientific">Sedimentisphaera cyanobacteriorum</name>
    <dbReference type="NCBI Taxonomy" id="1940790"/>
    <lineage>
        <taxon>Bacteria</taxon>
        <taxon>Pseudomonadati</taxon>
        <taxon>Planctomycetota</taxon>
        <taxon>Phycisphaerae</taxon>
        <taxon>Sedimentisphaerales</taxon>
        <taxon>Sedimentisphaeraceae</taxon>
        <taxon>Sedimentisphaera</taxon>
    </lineage>
</organism>
<evidence type="ECO:0000256" key="8">
    <source>
        <dbReference type="ARBA" id="ARBA00072274"/>
    </source>
</evidence>
<dbReference type="AlphaFoldDB" id="A0A1Q2HQ19"/>
<dbReference type="SUPFAM" id="SSF51064">
    <property type="entry name" value="Head domain of nucleotide exchange factor GrpE"/>
    <property type="match status" value="1"/>
</dbReference>
<dbReference type="CDD" id="cd00446">
    <property type="entry name" value="GrpE"/>
    <property type="match status" value="1"/>
</dbReference>
<evidence type="ECO:0000256" key="10">
    <source>
        <dbReference type="HAMAP-Rule" id="MF_01151"/>
    </source>
</evidence>
<dbReference type="STRING" id="1940790.L21SP3_01375"/>
<evidence type="ECO:0000256" key="1">
    <source>
        <dbReference type="ARBA" id="ARBA00004496"/>
    </source>
</evidence>
<dbReference type="Gene3D" id="2.30.22.10">
    <property type="entry name" value="Head domain of nucleotide exchange factor GrpE"/>
    <property type="match status" value="1"/>
</dbReference>
<evidence type="ECO:0000313" key="14">
    <source>
        <dbReference type="EMBL" id="AQQ09569.1"/>
    </source>
</evidence>
<dbReference type="RefSeq" id="WP_077540153.1">
    <property type="nucleotide sequence ID" value="NZ_CP019633.1"/>
</dbReference>
<dbReference type="InterPro" id="IPR013805">
    <property type="entry name" value="GrpE_CC"/>
</dbReference>
<keyword evidence="15" id="KW-1185">Reference proteome</keyword>
<dbReference type="InterPro" id="IPR009012">
    <property type="entry name" value="GrpE_head"/>
</dbReference>
<dbReference type="FunFam" id="2.30.22.10:FF:000001">
    <property type="entry name" value="Protein GrpE"/>
    <property type="match status" value="1"/>
</dbReference>
<comment type="subunit">
    <text evidence="3 10">Homodimer.</text>
</comment>
<gene>
    <name evidence="10 14" type="primary">grpE</name>
    <name evidence="14" type="ORF">L21SP3_01375</name>
</gene>
<comment type="function">
    <text evidence="7 10 11">Participates actively in the response to hyperosmotic and heat shock by preventing the aggregation of stress-denatured proteins, in association with DnaK and GrpE. It is the nucleotide exchange factor for DnaK and may function as a thermosensor. Unfolded proteins bind initially to DnaJ; upon interaction with the DnaJ-bound protein, DnaK hydrolyzes its bound ATP, resulting in the formation of a stable complex. GrpE releases ADP from DnaK; ATP binding to DnaK triggers the release of the substrate protein, thus completing the reaction cycle. Several rounds of ATP-dependent interactions between DnaJ, DnaK and GrpE are required for fully efficient folding.</text>
</comment>
<dbReference type="GO" id="GO:0005737">
    <property type="term" value="C:cytoplasm"/>
    <property type="evidence" value="ECO:0007669"/>
    <property type="project" value="UniProtKB-SubCell"/>
</dbReference>
<evidence type="ECO:0000256" key="7">
    <source>
        <dbReference type="ARBA" id="ARBA00053401"/>
    </source>
</evidence>
<evidence type="ECO:0000256" key="13">
    <source>
        <dbReference type="SAM" id="MobiDB-lite"/>
    </source>
</evidence>
<evidence type="ECO:0000256" key="11">
    <source>
        <dbReference type="RuleBase" id="RU000639"/>
    </source>
</evidence>
<dbReference type="GO" id="GO:0051082">
    <property type="term" value="F:unfolded protein binding"/>
    <property type="evidence" value="ECO:0007669"/>
    <property type="project" value="TreeGrafter"/>
</dbReference>
<dbReference type="KEGG" id="pbu:L21SP3_01375"/>
<dbReference type="OrthoDB" id="9812586at2"/>
<comment type="subcellular location">
    <subcellularLocation>
        <location evidence="1 10">Cytoplasm</location>
    </subcellularLocation>
</comment>
<keyword evidence="6 10" id="KW-0143">Chaperone</keyword>
<dbReference type="HAMAP" id="MF_01151">
    <property type="entry name" value="GrpE"/>
    <property type="match status" value="1"/>
</dbReference>
<accession>A0A1Q2HQ19</accession>
<evidence type="ECO:0000256" key="6">
    <source>
        <dbReference type="ARBA" id="ARBA00023186"/>
    </source>
</evidence>
<feature type="region of interest" description="Disordered" evidence="13">
    <location>
        <begin position="195"/>
        <end position="245"/>
    </location>
</feature>
<evidence type="ECO:0000256" key="12">
    <source>
        <dbReference type="RuleBase" id="RU004478"/>
    </source>
</evidence>
<dbReference type="GO" id="GO:0000774">
    <property type="term" value="F:adenyl-nucleotide exchange factor activity"/>
    <property type="evidence" value="ECO:0007669"/>
    <property type="project" value="InterPro"/>
</dbReference>
<evidence type="ECO:0000256" key="5">
    <source>
        <dbReference type="ARBA" id="ARBA00023016"/>
    </source>
</evidence>
<protein>
    <recommendedName>
        <fullName evidence="8 10">Protein GrpE</fullName>
    </recommendedName>
    <alternativeName>
        <fullName evidence="9 10">HSP-70 cofactor</fullName>
    </alternativeName>
</protein>
<keyword evidence="4 10" id="KW-0963">Cytoplasm</keyword>
<name>A0A1Q2HQ19_9BACT</name>
<dbReference type="EMBL" id="CP019633">
    <property type="protein sequence ID" value="AQQ09569.1"/>
    <property type="molecule type" value="Genomic_DNA"/>
</dbReference>
<feature type="compositionally biased region" description="Polar residues" evidence="13">
    <location>
        <begin position="201"/>
        <end position="216"/>
    </location>
</feature>
<dbReference type="GO" id="GO:0051087">
    <property type="term" value="F:protein-folding chaperone binding"/>
    <property type="evidence" value="ECO:0007669"/>
    <property type="project" value="InterPro"/>
</dbReference>
<reference evidence="15" key="1">
    <citation type="submission" date="2017-02" db="EMBL/GenBank/DDBJ databases">
        <title>Comparative genomics and description of representatives of a novel lineage of planctomycetes thriving in anoxic sediments.</title>
        <authorList>
            <person name="Spring S."/>
            <person name="Bunk B."/>
            <person name="Sproer C."/>
            <person name="Klenk H.-P."/>
        </authorList>
    </citation>
    <scope>NUCLEOTIDE SEQUENCE [LARGE SCALE GENOMIC DNA]</scope>
    <source>
        <strain evidence="15">L21-RPul-D3</strain>
    </source>
</reference>
<evidence type="ECO:0000256" key="9">
    <source>
        <dbReference type="ARBA" id="ARBA00076414"/>
    </source>
</evidence>
<dbReference type="GO" id="GO:0006457">
    <property type="term" value="P:protein folding"/>
    <property type="evidence" value="ECO:0007669"/>
    <property type="project" value="InterPro"/>
</dbReference>
<evidence type="ECO:0000313" key="15">
    <source>
        <dbReference type="Proteomes" id="UP000188273"/>
    </source>
</evidence>
<dbReference type="SUPFAM" id="SSF58014">
    <property type="entry name" value="Coiled-coil domain of nucleotide exchange factor GrpE"/>
    <property type="match status" value="1"/>
</dbReference>
<proteinExistence type="inferred from homology"/>
<dbReference type="PROSITE" id="PS01071">
    <property type="entry name" value="GRPE"/>
    <property type="match status" value="1"/>
</dbReference>
<evidence type="ECO:0000256" key="4">
    <source>
        <dbReference type="ARBA" id="ARBA00022490"/>
    </source>
</evidence>
<dbReference type="Pfam" id="PF01025">
    <property type="entry name" value="GrpE"/>
    <property type="match status" value="1"/>
</dbReference>
<keyword evidence="5 10" id="KW-0346">Stress response</keyword>
<comment type="similarity">
    <text evidence="2 10 12">Belongs to the GrpE family.</text>
</comment>
<evidence type="ECO:0000256" key="3">
    <source>
        <dbReference type="ARBA" id="ARBA00011738"/>
    </source>
</evidence>
<dbReference type="GO" id="GO:0042803">
    <property type="term" value="F:protein homodimerization activity"/>
    <property type="evidence" value="ECO:0007669"/>
    <property type="project" value="InterPro"/>
</dbReference>
<sequence>MTEEKNKNTQNHEHSKAQDINSKPEEKKADLGSEKNAKEQKKLSKKEKIEQLQKEYNELEEKFQRLRADYANYQKRVPKMIQDEVNYKVESFIKALLPGLDNFEHAIKHSENSENVEGVVEGVQMVYSNLLEILKTQGLEQIAAKGEQFDPSVHRAVVNQSLEDKDDGVVLEEIQKGYRIKDKVVRPAMVAVNKLQKQKNAEQSQQPESENKSQQAEAAPDASEQNAEKGENSEQTQEDKNDADV</sequence>
<dbReference type="Proteomes" id="UP000188273">
    <property type="component" value="Chromosome"/>
</dbReference>
<dbReference type="InterPro" id="IPR000740">
    <property type="entry name" value="GrpE"/>
</dbReference>
<dbReference type="PRINTS" id="PR00773">
    <property type="entry name" value="GRPEPROTEIN"/>
</dbReference>
<dbReference type="NCBIfam" id="NF010738">
    <property type="entry name" value="PRK14140.1"/>
    <property type="match status" value="1"/>
</dbReference>
<dbReference type="PANTHER" id="PTHR21237:SF23">
    <property type="entry name" value="GRPE PROTEIN HOMOLOG, MITOCHONDRIAL"/>
    <property type="match status" value="1"/>
</dbReference>
<feature type="compositionally biased region" description="Basic and acidic residues" evidence="13">
    <location>
        <begin position="226"/>
        <end position="245"/>
    </location>
</feature>
<dbReference type="Gene3D" id="3.90.20.20">
    <property type="match status" value="1"/>
</dbReference>
<feature type="region of interest" description="Disordered" evidence="13">
    <location>
        <begin position="1"/>
        <end position="48"/>
    </location>
</feature>
<evidence type="ECO:0000256" key="2">
    <source>
        <dbReference type="ARBA" id="ARBA00009054"/>
    </source>
</evidence>